<evidence type="ECO:0000256" key="1">
    <source>
        <dbReference type="ARBA" id="ARBA00022630"/>
    </source>
</evidence>
<protein>
    <recommendedName>
        <fullName evidence="5">Luciferase-like domain-containing protein</fullName>
    </recommendedName>
</protein>
<dbReference type="Pfam" id="PF00296">
    <property type="entry name" value="Bac_luciferase"/>
    <property type="match status" value="1"/>
</dbReference>
<dbReference type="GO" id="GO:0046306">
    <property type="term" value="P:alkanesulfonate catabolic process"/>
    <property type="evidence" value="ECO:0007669"/>
    <property type="project" value="TreeGrafter"/>
</dbReference>
<dbReference type="InterPro" id="IPR019921">
    <property type="entry name" value="Lucif-like_OxRdtase_Rv2161c"/>
</dbReference>
<dbReference type="NCBIfam" id="TIGR03619">
    <property type="entry name" value="F420_Rv2161c"/>
    <property type="match status" value="1"/>
</dbReference>
<keyword evidence="3" id="KW-0560">Oxidoreductase</keyword>
<proteinExistence type="predicted"/>
<keyword evidence="1" id="KW-0285">Flavoprotein</keyword>
<accession>A0A382A0W9</accession>
<name>A0A382A0W9_9ZZZZ</name>
<dbReference type="AlphaFoldDB" id="A0A382A0W9"/>
<dbReference type="SUPFAM" id="SSF51679">
    <property type="entry name" value="Bacterial luciferase-like"/>
    <property type="match status" value="1"/>
</dbReference>
<dbReference type="PANTHER" id="PTHR42847">
    <property type="entry name" value="ALKANESULFONATE MONOOXYGENASE"/>
    <property type="match status" value="1"/>
</dbReference>
<dbReference type="InterPro" id="IPR050172">
    <property type="entry name" value="SsuD_RutA_monooxygenase"/>
</dbReference>
<dbReference type="Gene3D" id="3.20.20.30">
    <property type="entry name" value="Luciferase-like domain"/>
    <property type="match status" value="1"/>
</dbReference>
<reference evidence="6" key="1">
    <citation type="submission" date="2018-05" db="EMBL/GenBank/DDBJ databases">
        <authorList>
            <person name="Lanie J.A."/>
            <person name="Ng W.-L."/>
            <person name="Kazmierczak K.M."/>
            <person name="Andrzejewski T.M."/>
            <person name="Davidsen T.M."/>
            <person name="Wayne K.J."/>
            <person name="Tettelin H."/>
            <person name="Glass J.I."/>
            <person name="Rusch D."/>
            <person name="Podicherti R."/>
            <person name="Tsui H.-C.T."/>
            <person name="Winkler M.E."/>
        </authorList>
    </citation>
    <scope>NUCLEOTIDE SEQUENCE</scope>
</reference>
<evidence type="ECO:0000256" key="3">
    <source>
        <dbReference type="ARBA" id="ARBA00023002"/>
    </source>
</evidence>
<dbReference type="InterPro" id="IPR036661">
    <property type="entry name" value="Luciferase-like_sf"/>
</dbReference>
<dbReference type="GO" id="GO:0008726">
    <property type="term" value="F:alkanesulfonate monooxygenase activity"/>
    <property type="evidence" value="ECO:0007669"/>
    <property type="project" value="TreeGrafter"/>
</dbReference>
<evidence type="ECO:0000259" key="5">
    <source>
        <dbReference type="Pfam" id="PF00296"/>
    </source>
</evidence>
<dbReference type="EMBL" id="UINC01023457">
    <property type="protein sequence ID" value="SVA95158.1"/>
    <property type="molecule type" value="Genomic_DNA"/>
</dbReference>
<dbReference type="InterPro" id="IPR011251">
    <property type="entry name" value="Luciferase-like_dom"/>
</dbReference>
<feature type="domain" description="Luciferase-like" evidence="5">
    <location>
        <begin position="1"/>
        <end position="256"/>
    </location>
</feature>
<evidence type="ECO:0000256" key="2">
    <source>
        <dbReference type="ARBA" id="ARBA00022643"/>
    </source>
</evidence>
<organism evidence="6">
    <name type="scientific">marine metagenome</name>
    <dbReference type="NCBI Taxonomy" id="408172"/>
    <lineage>
        <taxon>unclassified sequences</taxon>
        <taxon>metagenomes</taxon>
        <taxon>ecological metagenomes</taxon>
    </lineage>
</organism>
<gene>
    <name evidence="6" type="ORF">METZ01_LOCUS148012</name>
</gene>
<evidence type="ECO:0000256" key="4">
    <source>
        <dbReference type="ARBA" id="ARBA00023033"/>
    </source>
</evidence>
<sequence>MNLGVVLPTVELGPNPVAIREYAQTAQALGYTHLVIQDHVLGVDPAVHMGWSRPYTNKTLTPDPFIQSAFLSTAVPGMELVTGVVVLTQRQTVLVAKQAAEVDIMTQGHFRLGVGIGWNNVEYQALGEDFTTRGVRSEEQVELMRALWTQPSVTFNGKWHQIDAAGINPLPVQRPIPVWFGGASDAVLKRTARMGDGWITSPQVQTYEANRAMLNRLYGFAEEVGRDPASIGIEGRIELVDHPTEQEVLKAYREWHDLGVDIVTLSTRSVGLDSPRQQMDALKKYMGLSKRL</sequence>
<evidence type="ECO:0000313" key="6">
    <source>
        <dbReference type="EMBL" id="SVA95158.1"/>
    </source>
</evidence>
<keyword evidence="2" id="KW-0288">FMN</keyword>
<dbReference type="PANTHER" id="PTHR42847:SF4">
    <property type="entry name" value="ALKANESULFONATE MONOOXYGENASE-RELATED"/>
    <property type="match status" value="1"/>
</dbReference>
<keyword evidence="4" id="KW-0503">Monooxygenase</keyword>